<keyword evidence="1" id="KW-0175">Coiled coil</keyword>
<name>A0ABR2IBK6_9EUKA</name>
<dbReference type="EMBL" id="JAPFFF010000018">
    <property type="protein sequence ID" value="KAK8860399.1"/>
    <property type="molecule type" value="Genomic_DNA"/>
</dbReference>
<evidence type="ECO:0000313" key="4">
    <source>
        <dbReference type="Proteomes" id="UP001470230"/>
    </source>
</evidence>
<feature type="region of interest" description="Disordered" evidence="2">
    <location>
        <begin position="1"/>
        <end position="20"/>
    </location>
</feature>
<evidence type="ECO:0000313" key="3">
    <source>
        <dbReference type="EMBL" id="KAK8860399.1"/>
    </source>
</evidence>
<organism evidence="3 4">
    <name type="scientific">Tritrichomonas musculus</name>
    <dbReference type="NCBI Taxonomy" id="1915356"/>
    <lineage>
        <taxon>Eukaryota</taxon>
        <taxon>Metamonada</taxon>
        <taxon>Parabasalia</taxon>
        <taxon>Tritrichomonadida</taxon>
        <taxon>Tritrichomonadidae</taxon>
        <taxon>Tritrichomonas</taxon>
    </lineage>
</organism>
<protein>
    <submittedName>
        <fullName evidence="3">Uncharacterized protein</fullName>
    </submittedName>
</protein>
<comment type="caution">
    <text evidence="3">The sequence shown here is derived from an EMBL/GenBank/DDBJ whole genome shotgun (WGS) entry which is preliminary data.</text>
</comment>
<accession>A0ABR2IBK6</accession>
<feature type="region of interest" description="Disordered" evidence="2">
    <location>
        <begin position="721"/>
        <end position="744"/>
    </location>
</feature>
<evidence type="ECO:0000256" key="1">
    <source>
        <dbReference type="SAM" id="Coils"/>
    </source>
</evidence>
<feature type="compositionally biased region" description="Basic and acidic residues" evidence="2">
    <location>
        <begin position="735"/>
        <end position="744"/>
    </location>
</feature>
<evidence type="ECO:0000256" key="2">
    <source>
        <dbReference type="SAM" id="MobiDB-lite"/>
    </source>
</evidence>
<dbReference type="Proteomes" id="UP001470230">
    <property type="component" value="Unassembled WGS sequence"/>
</dbReference>
<sequence length="876" mass="101442">MDGFDFSTSSMLTEDEEMDDTEKMSIVDIQAVMLENERLQELNSQLQTTLESTKLQLKQALDSSSTVNAMGEEIQQLRQQLMQANNEKERAISQLSAFSPENSLVADNSLLNNISDQNQSKKIQKYKEEIKRLSRENDEQNQTIEALQESQKKKQKYKDSIKSIANQLKQAKERIEELEDANQKLDTAQKTLQQNNEHLSNQLNASNAFKDETEIKCKSINAELSKTQRAYDIIKRQIEAQSEEISRLNKERQDMFELLNKQVSYLSAYESIMSDLTNQNDLLARKLKASKLINDEKSNLSESEIPFEGELRSKCLKILMIEQYTPSHHIQMILNEANQFIKQQADQLAAASKEAEESQTQLGVERNGAKKYREMMRSLLKELKNIAILDDKINNLAFCDVDTQFIDFVSQQISVVDPLISEIEFGSNEKAASPNKSSIIFALPNSPSYNSNYSQQQNESIPLNFFSSDDQNQKKQVILKEIKPNDEAFSLFASQFLLNTVLKRKIQKLSDSVIKKDEMERIVQALNGNDISDLPKILESLKEQITKIRLTRKREHGLYKKMQQDMLAKNKSENDLKIKVDQLQIQNENLTNECNLMKVKLQVSSNEAILKQSQSFEVSAPSLDQADATTLLNELNKKREEVSKLKAFVKNLQNEMGQIQKQFAKESKRNESDLIQQVQELQETLQNLNEINLNLRRKYKKMKKMFQKKFEDSAQEYQKKIDESRQSFEDATTTMKEKQKQSKDMTQKLLQSLNESENVKQKYQTENVDLQMEIKNLQLRLSKLQEDFSKERQMLKGQLSALQLTCDTKIQEITRSIKQATQAEKERLFSIMVNSLSGVYKIDFSQFDEDSYVSLIEQLKKDIEKLRYFQNEIQFT</sequence>
<proteinExistence type="predicted"/>
<feature type="coiled-coil region" evidence="1">
    <location>
        <begin position="573"/>
        <end position="600"/>
    </location>
</feature>
<feature type="coiled-coil region" evidence="1">
    <location>
        <begin position="334"/>
        <end position="361"/>
    </location>
</feature>
<keyword evidence="4" id="KW-1185">Reference proteome</keyword>
<reference evidence="3 4" key="1">
    <citation type="submission" date="2024-04" db="EMBL/GenBank/DDBJ databases">
        <title>Tritrichomonas musculus Genome.</title>
        <authorList>
            <person name="Alves-Ferreira E."/>
            <person name="Grigg M."/>
            <person name="Lorenzi H."/>
            <person name="Galac M."/>
        </authorList>
    </citation>
    <scope>NUCLEOTIDE SEQUENCE [LARGE SCALE GENOMIC DNA]</scope>
    <source>
        <strain evidence="3 4">EAF2021</strain>
    </source>
</reference>
<feature type="coiled-coil region" evidence="1">
    <location>
        <begin position="29"/>
        <end position="258"/>
    </location>
</feature>
<gene>
    <name evidence="3" type="ORF">M9Y10_012064</name>
</gene>